<feature type="compositionally biased region" description="Acidic residues" evidence="9">
    <location>
        <begin position="153"/>
        <end position="167"/>
    </location>
</feature>
<dbReference type="PANTHER" id="PTHR12786:SF1">
    <property type="entry name" value="SPLICING REGULATOR SDE2"/>
    <property type="match status" value="1"/>
</dbReference>
<evidence type="ECO:0000256" key="4">
    <source>
        <dbReference type="ARBA" id="ARBA00022490"/>
    </source>
</evidence>
<keyword evidence="5" id="KW-0507">mRNA processing</keyword>
<comment type="caution">
    <text evidence="11">The sequence shown here is derived from an EMBL/GenBank/DDBJ whole genome shotgun (WGS) entry which is preliminary data.</text>
</comment>
<feature type="region of interest" description="Disordered" evidence="9">
    <location>
        <begin position="429"/>
        <end position="481"/>
    </location>
</feature>
<evidence type="ECO:0000256" key="1">
    <source>
        <dbReference type="ARBA" id="ARBA00004123"/>
    </source>
</evidence>
<keyword evidence="6" id="KW-0508">mRNA splicing</keyword>
<feature type="region of interest" description="Disordered" evidence="9">
    <location>
        <begin position="151"/>
        <end position="191"/>
    </location>
</feature>
<gene>
    <name evidence="11" type="ORF">F3Y22_tig00111769pilonHSYRG00465</name>
</gene>
<feature type="compositionally biased region" description="Polar residues" evidence="9">
    <location>
        <begin position="454"/>
        <end position="481"/>
    </location>
</feature>
<proteinExistence type="inferred from homology"/>
<accession>A0A6A2XVY0</accession>
<dbReference type="Pfam" id="PF22782">
    <property type="entry name" value="SDE2"/>
    <property type="match status" value="1"/>
</dbReference>
<protein>
    <submittedName>
        <fullName evidence="11">Autophagy 6 isoform 1</fullName>
    </submittedName>
</protein>
<evidence type="ECO:0000256" key="9">
    <source>
        <dbReference type="SAM" id="MobiDB-lite"/>
    </source>
</evidence>
<comment type="similarity">
    <text evidence="3">Belongs to the SDE2 family.</text>
</comment>
<comment type="subcellular location">
    <subcellularLocation>
        <location evidence="2">Cytoplasm</location>
    </subcellularLocation>
    <subcellularLocation>
        <location evidence="1">Nucleus</location>
    </subcellularLocation>
</comment>
<feature type="domain" description="SDE2-like" evidence="10">
    <location>
        <begin position="63"/>
        <end position="109"/>
    </location>
</feature>
<evidence type="ECO:0000256" key="6">
    <source>
        <dbReference type="ARBA" id="ARBA00023187"/>
    </source>
</evidence>
<dbReference type="InterPro" id="IPR053822">
    <property type="entry name" value="SDE2-like_dom"/>
</dbReference>
<dbReference type="PANTHER" id="PTHR12786">
    <property type="entry name" value="SPLICING FACTOR SF3A-RELATED"/>
    <property type="match status" value="1"/>
</dbReference>
<reference evidence="11" key="1">
    <citation type="submission" date="2019-09" db="EMBL/GenBank/DDBJ databases">
        <title>Draft genome information of white flower Hibiscus syriacus.</title>
        <authorList>
            <person name="Kim Y.-M."/>
        </authorList>
    </citation>
    <scope>NUCLEOTIDE SEQUENCE [LARGE SCALE GENOMIC DNA]</scope>
    <source>
        <strain evidence="11">YM2019G1</strain>
    </source>
</reference>
<dbReference type="GO" id="GO:0005634">
    <property type="term" value="C:nucleus"/>
    <property type="evidence" value="ECO:0007669"/>
    <property type="project" value="UniProtKB-SubCell"/>
</dbReference>
<dbReference type="InterPro" id="IPR051421">
    <property type="entry name" value="RNA_Proc_DNA_Dmg_Regulator"/>
</dbReference>
<dbReference type="Proteomes" id="UP000436088">
    <property type="component" value="Unassembled WGS sequence"/>
</dbReference>
<evidence type="ECO:0000259" key="10">
    <source>
        <dbReference type="Pfam" id="PF22782"/>
    </source>
</evidence>
<dbReference type="GO" id="GO:0008380">
    <property type="term" value="P:RNA splicing"/>
    <property type="evidence" value="ECO:0007669"/>
    <property type="project" value="UniProtKB-KW"/>
</dbReference>
<dbReference type="AlphaFoldDB" id="A0A6A2XVY0"/>
<evidence type="ECO:0000256" key="5">
    <source>
        <dbReference type="ARBA" id="ARBA00022664"/>
    </source>
</evidence>
<feature type="compositionally biased region" description="Polar residues" evidence="9">
    <location>
        <begin position="172"/>
        <end position="186"/>
    </location>
</feature>
<evidence type="ECO:0000313" key="12">
    <source>
        <dbReference type="Proteomes" id="UP000436088"/>
    </source>
</evidence>
<evidence type="ECO:0000256" key="7">
    <source>
        <dbReference type="ARBA" id="ARBA00023242"/>
    </source>
</evidence>
<keyword evidence="8" id="KW-0131">Cell cycle</keyword>
<evidence type="ECO:0000313" key="11">
    <source>
        <dbReference type="EMBL" id="KAE8674140.1"/>
    </source>
</evidence>
<keyword evidence="7" id="KW-0539">Nucleus</keyword>
<name>A0A6A2XVY0_HIBSY</name>
<feature type="region of interest" description="Disordered" evidence="9">
    <location>
        <begin position="261"/>
        <end position="282"/>
    </location>
</feature>
<dbReference type="EMBL" id="VEPZ02001421">
    <property type="protein sequence ID" value="KAE8674140.1"/>
    <property type="molecule type" value="Genomic_DNA"/>
</dbReference>
<organism evidence="11 12">
    <name type="scientific">Hibiscus syriacus</name>
    <name type="common">Rose of Sharon</name>
    <dbReference type="NCBI Taxonomy" id="106335"/>
    <lineage>
        <taxon>Eukaryota</taxon>
        <taxon>Viridiplantae</taxon>
        <taxon>Streptophyta</taxon>
        <taxon>Embryophyta</taxon>
        <taxon>Tracheophyta</taxon>
        <taxon>Spermatophyta</taxon>
        <taxon>Magnoliopsida</taxon>
        <taxon>eudicotyledons</taxon>
        <taxon>Gunneridae</taxon>
        <taxon>Pentapetalae</taxon>
        <taxon>rosids</taxon>
        <taxon>malvids</taxon>
        <taxon>Malvales</taxon>
        <taxon>Malvaceae</taxon>
        <taxon>Malvoideae</taxon>
        <taxon>Hibiscus</taxon>
    </lineage>
</organism>
<evidence type="ECO:0000256" key="2">
    <source>
        <dbReference type="ARBA" id="ARBA00004496"/>
    </source>
</evidence>
<dbReference type="GO" id="GO:0005737">
    <property type="term" value="C:cytoplasm"/>
    <property type="evidence" value="ECO:0007669"/>
    <property type="project" value="UniProtKB-SubCell"/>
</dbReference>
<dbReference type="GO" id="GO:0006397">
    <property type="term" value="P:mRNA processing"/>
    <property type="evidence" value="ECO:0007669"/>
    <property type="project" value="UniProtKB-KW"/>
</dbReference>
<evidence type="ECO:0000256" key="8">
    <source>
        <dbReference type="ARBA" id="ARBA00023306"/>
    </source>
</evidence>
<sequence>MEDRQISGNDINNKNLNPRQLQLFVKLLNGGTLSLQFPAPQIQISHSNATLILFLWLIGGNRVFGSLLRGASTKVGQKKTSNFEACRDMSVRRLRHVNTIKKGWRSGKRMRNRGVVEESVRVACQNGKWKVVPGGADPKKLKIWMGKRKVDESDSDSDDSGVDEEENEKSVVLNNGNHSDSSKGTEGSSGLVSGGISVTSSILGMICGPYGHYYMALWCNYTRHSGAIIRGTPVQFYAALRCNSTWHFGAIIRAVMSGHNSSRSEAGEDRPAESSNSPALVRQGEEQAYQRVPVQDQDTMNIAKELRGLGALEFKGEAEEGPVLADLWLNDLKIMLDGLHYSEVEKLDGAVSLLRMNRSVYEYECEFNKLSRFASELVPTEKEACEWFVEGLRSRLKEMLIVLNFSLFKEVINRAKALERAQNERFRDFRVQTSKRTGASSSSTPSKRGRDSGFRSQARSESVASSARGASQARPRQTQSV</sequence>
<keyword evidence="4" id="KW-0963">Cytoplasm</keyword>
<evidence type="ECO:0000256" key="3">
    <source>
        <dbReference type="ARBA" id="ARBA00008726"/>
    </source>
</evidence>
<feature type="compositionally biased region" description="Polar residues" evidence="9">
    <location>
        <begin position="431"/>
        <end position="446"/>
    </location>
</feature>
<keyword evidence="12" id="KW-1185">Reference proteome</keyword>